<evidence type="ECO:0000256" key="2">
    <source>
        <dbReference type="ARBA" id="ARBA00005272"/>
    </source>
</evidence>
<dbReference type="InterPro" id="IPR051169">
    <property type="entry name" value="NADH-Q_oxidoreductase"/>
</dbReference>
<comment type="caution">
    <text evidence="7">The sequence shown here is derived from an EMBL/GenBank/DDBJ whole genome shotgun (WGS) entry which is preliminary data.</text>
</comment>
<evidence type="ECO:0000256" key="1">
    <source>
        <dbReference type="ARBA" id="ARBA00001974"/>
    </source>
</evidence>
<evidence type="ECO:0000313" key="7">
    <source>
        <dbReference type="EMBL" id="MBR9651524.1"/>
    </source>
</evidence>
<protein>
    <submittedName>
        <fullName evidence="7">FAD-dependent oxidoreductase</fullName>
    </submittedName>
</protein>
<evidence type="ECO:0000256" key="5">
    <source>
        <dbReference type="ARBA" id="ARBA00023002"/>
    </source>
</evidence>
<dbReference type="PANTHER" id="PTHR42913">
    <property type="entry name" value="APOPTOSIS-INDUCING FACTOR 1"/>
    <property type="match status" value="1"/>
</dbReference>
<dbReference type="PRINTS" id="PR00469">
    <property type="entry name" value="PNDRDTASEII"/>
</dbReference>
<feature type="domain" description="FAD/NAD(P)-binding" evidence="6">
    <location>
        <begin position="4"/>
        <end position="293"/>
    </location>
</feature>
<dbReference type="RefSeq" id="WP_212701046.1">
    <property type="nucleotide sequence ID" value="NZ_JADMKU010000008.1"/>
</dbReference>
<comment type="similarity">
    <text evidence="2">Belongs to the NADH dehydrogenase family.</text>
</comment>
<sequence length="381" mass="40317">MGNISIIGGGFAGVWAALSAATELDTHGVQDVDIRLFSQDDYLTIRPRLYEAPTDDMTVPLAPLLSEIGVGFTKTKVSAIGDTAVETENGQSAYDRLILATGSSLRQIDGLSNAPGVYSVDTYSDAEKLESHLQSLEEGATLVVVGASFSGIELATELRSRTGDDKRIVLLERADVAGGELGESLTDVLQEAFIEANIEVLTGNSIREINDGTLVLDDGQTIASSTVILTTGLEASPLTKTISGGSTGSDGRLAVDAHLRITGRDGLYAAGDVGKAMASVDHATLMSCQHAMPMGMVAGRNAVRDILGKDLLPYSQEFYATCLSLGPWGAVFTTGWDRQIAKTRDEGAAMKQEINQAWIYPPKPEIGKEAILDAMRSAFEG</sequence>
<proteinExistence type="inferred from homology"/>
<dbReference type="EMBL" id="JADMKU010000008">
    <property type="protein sequence ID" value="MBR9651524.1"/>
    <property type="molecule type" value="Genomic_DNA"/>
</dbReference>
<dbReference type="Pfam" id="PF07992">
    <property type="entry name" value="Pyr_redox_2"/>
    <property type="match status" value="1"/>
</dbReference>
<dbReference type="InterPro" id="IPR023753">
    <property type="entry name" value="FAD/NAD-binding_dom"/>
</dbReference>
<name>A0ABS5HRH2_9RHOB</name>
<dbReference type="SUPFAM" id="SSF51905">
    <property type="entry name" value="FAD/NAD(P)-binding domain"/>
    <property type="match status" value="1"/>
</dbReference>
<dbReference type="Proteomes" id="UP001195941">
    <property type="component" value="Unassembled WGS sequence"/>
</dbReference>
<evidence type="ECO:0000256" key="3">
    <source>
        <dbReference type="ARBA" id="ARBA00022630"/>
    </source>
</evidence>
<keyword evidence="4" id="KW-0274">FAD</keyword>
<comment type="cofactor">
    <cofactor evidence="1">
        <name>FAD</name>
        <dbReference type="ChEBI" id="CHEBI:57692"/>
    </cofactor>
</comment>
<evidence type="ECO:0000259" key="6">
    <source>
        <dbReference type="Pfam" id="PF07992"/>
    </source>
</evidence>
<keyword evidence="5" id="KW-0560">Oxidoreductase</keyword>
<dbReference type="PRINTS" id="PR00368">
    <property type="entry name" value="FADPNR"/>
</dbReference>
<evidence type="ECO:0000313" key="8">
    <source>
        <dbReference type="Proteomes" id="UP001195941"/>
    </source>
</evidence>
<gene>
    <name evidence="7" type="ORF">IT775_10355</name>
</gene>
<evidence type="ECO:0000256" key="4">
    <source>
        <dbReference type="ARBA" id="ARBA00022827"/>
    </source>
</evidence>
<keyword evidence="3" id="KW-0285">Flavoprotein</keyword>
<organism evidence="7 8">
    <name type="scientific">Thalassovita aquimarina</name>
    <dbReference type="NCBI Taxonomy" id="2785917"/>
    <lineage>
        <taxon>Bacteria</taxon>
        <taxon>Pseudomonadati</taxon>
        <taxon>Pseudomonadota</taxon>
        <taxon>Alphaproteobacteria</taxon>
        <taxon>Rhodobacterales</taxon>
        <taxon>Roseobacteraceae</taxon>
        <taxon>Thalassovita</taxon>
    </lineage>
</organism>
<reference evidence="7 8" key="1">
    <citation type="journal article" date="2021" name="Arch. Microbiol.">
        <title>Thalassobius aquimarinus sp. nov., isolated from the Sea of Japan seashore.</title>
        <authorList>
            <person name="Kurilenko V.V."/>
            <person name="Romanenko L.A."/>
            <person name="Chernysheva N.Y."/>
            <person name="Velansky P.V."/>
            <person name="Tekutyeva L.A."/>
            <person name="Isaeva M.P."/>
            <person name="Mikhailov V.V."/>
        </authorList>
    </citation>
    <scope>NUCLEOTIDE SEQUENCE [LARGE SCALE GENOMIC DNA]</scope>
    <source>
        <strain evidence="7 8">KMM 8518</strain>
    </source>
</reference>
<dbReference type="Gene3D" id="3.50.50.100">
    <property type="match status" value="1"/>
</dbReference>
<dbReference type="InterPro" id="IPR036188">
    <property type="entry name" value="FAD/NAD-bd_sf"/>
</dbReference>
<accession>A0ABS5HRH2</accession>
<keyword evidence="8" id="KW-1185">Reference proteome</keyword>
<dbReference type="PANTHER" id="PTHR42913:SF3">
    <property type="entry name" value="64 KDA MITOCHONDRIAL NADH DEHYDROGENASE (EUROFUNG)"/>
    <property type="match status" value="1"/>
</dbReference>